<reference evidence="2 3" key="2">
    <citation type="submission" date="2019-08" db="EMBL/GenBank/DDBJ databases">
        <authorList>
            <person name="Henke P."/>
        </authorList>
    </citation>
    <scope>NUCLEOTIDE SEQUENCE [LARGE SCALE GENOMIC DNA]</scope>
    <source>
        <strain evidence="2">Phe10_nw2017</strain>
    </source>
</reference>
<gene>
    <name evidence="2" type="ORF">E3A20_25830</name>
</gene>
<proteinExistence type="predicted"/>
<evidence type="ECO:0000313" key="2">
    <source>
        <dbReference type="EMBL" id="TWW08287.1"/>
    </source>
</evidence>
<evidence type="ECO:0008006" key="4">
    <source>
        <dbReference type="Google" id="ProtNLM"/>
    </source>
</evidence>
<organism evidence="2 3">
    <name type="scientific">Planctomyces bekefii</name>
    <dbReference type="NCBI Taxonomy" id="1653850"/>
    <lineage>
        <taxon>Bacteria</taxon>
        <taxon>Pseudomonadati</taxon>
        <taxon>Planctomycetota</taxon>
        <taxon>Planctomycetia</taxon>
        <taxon>Planctomycetales</taxon>
        <taxon>Planctomycetaceae</taxon>
        <taxon>Planctomyces</taxon>
    </lineage>
</organism>
<comment type="caution">
    <text evidence="2">The sequence shown here is derived from an EMBL/GenBank/DDBJ whole genome shotgun (WGS) entry which is preliminary data.</text>
</comment>
<dbReference type="Pfam" id="PF06182">
    <property type="entry name" value="ABC2_membrane_6"/>
    <property type="match status" value="1"/>
</dbReference>
<evidence type="ECO:0000313" key="3">
    <source>
        <dbReference type="Proteomes" id="UP000321083"/>
    </source>
</evidence>
<dbReference type="PANTHER" id="PTHR36832:SF1">
    <property type="entry name" value="SLR1174 PROTEIN"/>
    <property type="match status" value="1"/>
</dbReference>
<keyword evidence="1" id="KW-1133">Transmembrane helix</keyword>
<dbReference type="InterPro" id="IPR010390">
    <property type="entry name" value="ABC-2_transporter-like"/>
</dbReference>
<accession>A0A5C6M1Z5</accession>
<dbReference type="Proteomes" id="UP000321083">
    <property type="component" value="Unassembled WGS sequence"/>
</dbReference>
<dbReference type="PANTHER" id="PTHR36832">
    <property type="entry name" value="SLR1174 PROTEIN-RELATED"/>
    <property type="match status" value="1"/>
</dbReference>
<feature type="transmembrane region" description="Helical" evidence="1">
    <location>
        <begin position="66"/>
        <end position="88"/>
    </location>
</feature>
<name>A0A5C6M1Z5_9PLAN</name>
<protein>
    <recommendedName>
        <fullName evidence="4">ABC-2 type transporter domain-containing protein</fullName>
    </recommendedName>
</protein>
<sequence>MVAFWAENVWSLNVMLMFAIRLLGGALLPLTLFPSWAQEYLSYTPFPYLVSFPIRALMGQVSADEWMGGMGILAMWTVFTVALGALIWRRGQLRYTGVGI</sequence>
<evidence type="ECO:0000256" key="1">
    <source>
        <dbReference type="SAM" id="Phobius"/>
    </source>
</evidence>
<reference evidence="2 3" key="1">
    <citation type="submission" date="2019-08" db="EMBL/GenBank/DDBJ databases">
        <title>100 year-old enigma solved: identification of Planctomyces bekefii, the type genus and species of the phylum Planctomycetes.</title>
        <authorList>
            <person name="Svetlana D.N."/>
            <person name="Overmann J."/>
        </authorList>
    </citation>
    <scope>NUCLEOTIDE SEQUENCE [LARGE SCALE GENOMIC DNA]</scope>
    <source>
        <strain evidence="2">Phe10_nw2017</strain>
    </source>
</reference>
<keyword evidence="3" id="KW-1185">Reference proteome</keyword>
<keyword evidence="1" id="KW-0472">Membrane</keyword>
<keyword evidence="1" id="KW-0812">Transmembrane</keyword>
<dbReference type="EMBL" id="SRHE01000743">
    <property type="protein sequence ID" value="TWW08287.1"/>
    <property type="molecule type" value="Genomic_DNA"/>
</dbReference>
<dbReference type="AlphaFoldDB" id="A0A5C6M1Z5"/>